<dbReference type="Proteomes" id="UP000255367">
    <property type="component" value="Unassembled WGS sequence"/>
</dbReference>
<feature type="transmembrane region" description="Helical" evidence="8">
    <location>
        <begin position="88"/>
        <end position="107"/>
    </location>
</feature>
<dbReference type="InterPro" id="IPR036514">
    <property type="entry name" value="SGNH_hydro_sf"/>
</dbReference>
<dbReference type="InterPro" id="IPR002656">
    <property type="entry name" value="Acyl_transf_3_dom"/>
</dbReference>
<feature type="transmembrane region" description="Helical" evidence="8">
    <location>
        <begin position="46"/>
        <end position="67"/>
    </location>
</feature>
<dbReference type="Pfam" id="PF01757">
    <property type="entry name" value="Acyl_transf_3"/>
    <property type="match status" value="1"/>
</dbReference>
<proteinExistence type="predicted"/>
<feature type="transmembrane region" description="Helical" evidence="8">
    <location>
        <begin position="382"/>
        <end position="403"/>
    </location>
</feature>
<dbReference type="SUPFAM" id="SSF52266">
    <property type="entry name" value="SGNH hydrolase"/>
    <property type="match status" value="1"/>
</dbReference>
<feature type="transmembrane region" description="Helical" evidence="8">
    <location>
        <begin position="182"/>
        <end position="201"/>
    </location>
</feature>
<gene>
    <name evidence="10" type="primary">oatA</name>
    <name evidence="10" type="ORF">NCTC12020_00513</name>
</gene>
<evidence type="ECO:0000313" key="10">
    <source>
        <dbReference type="EMBL" id="SUP41212.1"/>
    </source>
</evidence>
<dbReference type="OrthoDB" id="9798935at2"/>
<keyword evidence="2" id="KW-1003">Cell membrane</keyword>
<evidence type="ECO:0000256" key="4">
    <source>
        <dbReference type="ARBA" id="ARBA00022692"/>
    </source>
</evidence>
<dbReference type="GO" id="GO:0005886">
    <property type="term" value="C:plasma membrane"/>
    <property type="evidence" value="ECO:0007669"/>
    <property type="project" value="UniProtKB-SubCell"/>
</dbReference>
<keyword evidence="7 10" id="KW-0012">Acyltransferase</keyword>
<feature type="domain" description="Acyltransferase 3" evidence="9">
    <location>
        <begin position="21"/>
        <end position="357"/>
    </location>
</feature>
<evidence type="ECO:0000256" key="3">
    <source>
        <dbReference type="ARBA" id="ARBA00022679"/>
    </source>
</evidence>
<keyword evidence="5 8" id="KW-1133">Transmembrane helix</keyword>
<feature type="transmembrane region" description="Helical" evidence="8">
    <location>
        <begin position="245"/>
        <end position="266"/>
    </location>
</feature>
<evidence type="ECO:0000256" key="1">
    <source>
        <dbReference type="ARBA" id="ARBA00004651"/>
    </source>
</evidence>
<feature type="transmembrane region" description="Helical" evidence="8">
    <location>
        <begin position="272"/>
        <end position="292"/>
    </location>
</feature>
<evidence type="ECO:0000256" key="7">
    <source>
        <dbReference type="ARBA" id="ARBA00023315"/>
    </source>
</evidence>
<comment type="subcellular location">
    <subcellularLocation>
        <location evidence="1">Cell membrane</location>
        <topology evidence="1">Multi-pass membrane protein</topology>
    </subcellularLocation>
</comment>
<reference evidence="10 11" key="1">
    <citation type="submission" date="2018-06" db="EMBL/GenBank/DDBJ databases">
        <authorList>
            <consortium name="Pathogen Informatics"/>
            <person name="Doyle S."/>
        </authorList>
    </citation>
    <scope>NUCLEOTIDE SEQUENCE [LARGE SCALE GENOMIC DNA]</scope>
    <source>
        <strain evidence="10 11">NCTC12020</strain>
    </source>
</reference>
<evidence type="ECO:0000256" key="2">
    <source>
        <dbReference type="ARBA" id="ARBA00022475"/>
    </source>
</evidence>
<evidence type="ECO:0000256" key="5">
    <source>
        <dbReference type="ARBA" id="ARBA00022989"/>
    </source>
</evidence>
<evidence type="ECO:0000256" key="8">
    <source>
        <dbReference type="SAM" id="Phobius"/>
    </source>
</evidence>
<dbReference type="AlphaFoldDB" id="A0A380NHH5"/>
<name>A0A380NHH5_9FIRM</name>
<dbReference type="RefSeq" id="WP_115309757.1">
    <property type="nucleotide sequence ID" value="NZ_UHIO01000001.1"/>
</dbReference>
<accession>A0A380NHH5</accession>
<evidence type="ECO:0000259" key="9">
    <source>
        <dbReference type="Pfam" id="PF01757"/>
    </source>
</evidence>
<dbReference type="PANTHER" id="PTHR23028">
    <property type="entry name" value="ACETYLTRANSFERASE"/>
    <property type="match status" value="1"/>
</dbReference>
<protein>
    <submittedName>
        <fullName evidence="10">O-acetyltransferase OatA</fullName>
        <ecNumber evidence="10">2.3.1.-</ecNumber>
    </submittedName>
</protein>
<feature type="transmembrane region" description="Helical" evidence="8">
    <location>
        <begin position="313"/>
        <end position="330"/>
    </location>
</feature>
<dbReference type="GO" id="GO:0016747">
    <property type="term" value="F:acyltransferase activity, transferring groups other than amino-acyl groups"/>
    <property type="evidence" value="ECO:0007669"/>
    <property type="project" value="InterPro"/>
</dbReference>
<evidence type="ECO:0000313" key="11">
    <source>
        <dbReference type="Proteomes" id="UP000255367"/>
    </source>
</evidence>
<keyword evidence="3 10" id="KW-0808">Transferase</keyword>
<dbReference type="CDD" id="cd01840">
    <property type="entry name" value="SGNH_hydrolase_yrhL_like"/>
    <property type="match status" value="1"/>
</dbReference>
<feature type="transmembrane region" description="Helical" evidence="8">
    <location>
        <begin position="150"/>
        <end position="170"/>
    </location>
</feature>
<keyword evidence="6 8" id="KW-0472">Membrane</keyword>
<organism evidence="10 11">
    <name type="scientific">Veillonella criceti</name>
    <dbReference type="NCBI Taxonomy" id="103891"/>
    <lineage>
        <taxon>Bacteria</taxon>
        <taxon>Bacillati</taxon>
        <taxon>Bacillota</taxon>
        <taxon>Negativicutes</taxon>
        <taxon>Veillonellales</taxon>
        <taxon>Veillonellaceae</taxon>
        <taxon>Veillonella</taxon>
    </lineage>
</organism>
<evidence type="ECO:0000256" key="6">
    <source>
        <dbReference type="ARBA" id="ARBA00023136"/>
    </source>
</evidence>
<dbReference type="PANTHER" id="PTHR23028:SF53">
    <property type="entry name" value="ACYL_TRANSF_3 DOMAIN-CONTAINING PROTEIN"/>
    <property type="match status" value="1"/>
</dbReference>
<dbReference type="EC" id="2.3.1.-" evidence="10"/>
<dbReference type="EMBL" id="UHIO01000001">
    <property type="protein sequence ID" value="SUP41212.1"/>
    <property type="molecule type" value="Genomic_DNA"/>
</dbReference>
<dbReference type="Gene3D" id="3.40.50.1110">
    <property type="entry name" value="SGNH hydrolase"/>
    <property type="match status" value="1"/>
</dbReference>
<dbReference type="GO" id="GO:0009103">
    <property type="term" value="P:lipopolysaccharide biosynthetic process"/>
    <property type="evidence" value="ECO:0007669"/>
    <property type="project" value="TreeGrafter"/>
</dbReference>
<feature type="transmembrane region" description="Helical" evidence="8">
    <location>
        <begin position="342"/>
        <end position="361"/>
    </location>
</feature>
<keyword evidence="11" id="KW-1185">Reference proteome</keyword>
<sequence>MESNSVKNQPPLHKRKGGKLSGIDGLKGIAIIGVTLFHMMPEVVPGGYLGVSLFLLLTGYLLAYTNINEYFQRRYSLKEYFWKRIKRIYPGLLIVILVTLGVNSLLVPKSINGIRPEIVSILLGYNNIWQIFQNADYFTRLTNTSPFTHLWFLGIEIQYFIIWPILFFLFRKICQTIGYRGGLIAFALLALGTATVMPLLYTPNEDVTRLYYGTDTRIYALLFGAFLGILRAHRKHVQPLSPVIGAINTLVFIALMIGLVVAYALLNGQYPVVYQYMMLLVTFGFCALILLAEYNRLPVAKVLNTHTLGWFGKRSYGIFLWQYPVIYLFQQLKLIEFFGNEVIYNLAIIAIILLLTIWSDAVSAKIAKGVPISVLVAWLKRIYIRILSIIGCVIMVVGLFALFTASDEKIADLSDLQNRLQANEAIQQEENEKARNLTVVDPTEIDQALTGVAAIGDSVMLGASPALRTALPGVYIDAKVSRYVGAGLDIAKAMDAENRLGKVVLISLGTNGPITGYYEDETKALINYLGPDREIFWINTYAPDLEWEKPNNDYLDKLAKDHKNITVIDWYSAASKHPEWLSDDGVHPNDLGVENFAKLVREKMAATLVKADSR</sequence>
<feature type="transmembrane region" description="Helical" evidence="8">
    <location>
        <begin position="216"/>
        <end position="233"/>
    </location>
</feature>
<dbReference type="InterPro" id="IPR050879">
    <property type="entry name" value="Acyltransferase_3"/>
</dbReference>
<keyword evidence="4 8" id="KW-0812">Transmembrane</keyword>